<evidence type="ECO:0000313" key="1">
    <source>
        <dbReference type="Proteomes" id="UP000818029"/>
    </source>
</evidence>
<dbReference type="GeneID" id="107954924"/>
<proteinExistence type="predicted"/>
<reference evidence="2" key="2">
    <citation type="submission" date="2025-08" db="UniProtKB">
        <authorList>
            <consortium name="RefSeq"/>
        </authorList>
    </citation>
    <scope>IDENTIFICATION</scope>
</reference>
<keyword evidence="1" id="KW-1185">Reference proteome</keyword>
<evidence type="ECO:0000313" key="2">
    <source>
        <dbReference type="RefSeq" id="XP_040952438.1"/>
    </source>
</evidence>
<organism evidence="1 2">
    <name type="scientific">Gossypium hirsutum</name>
    <name type="common">Upland cotton</name>
    <name type="synonym">Gossypium mexicanum</name>
    <dbReference type="NCBI Taxonomy" id="3635"/>
    <lineage>
        <taxon>Eukaryota</taxon>
        <taxon>Viridiplantae</taxon>
        <taxon>Streptophyta</taxon>
        <taxon>Embryophyta</taxon>
        <taxon>Tracheophyta</taxon>
        <taxon>Spermatophyta</taxon>
        <taxon>Magnoliopsida</taxon>
        <taxon>eudicotyledons</taxon>
        <taxon>Gunneridae</taxon>
        <taxon>Pentapetalae</taxon>
        <taxon>rosids</taxon>
        <taxon>malvids</taxon>
        <taxon>Malvales</taxon>
        <taxon>Malvaceae</taxon>
        <taxon>Malvoideae</taxon>
        <taxon>Gossypium</taxon>
    </lineage>
</organism>
<dbReference type="Proteomes" id="UP000818029">
    <property type="component" value="Chromosome D07"/>
</dbReference>
<reference evidence="1" key="1">
    <citation type="journal article" date="2020" name="Nat. Genet.">
        <title>Genomic diversifications of five Gossypium allopolyploid species and their impact on cotton improvement.</title>
        <authorList>
            <person name="Chen Z.J."/>
            <person name="Sreedasyam A."/>
            <person name="Ando A."/>
            <person name="Song Q."/>
            <person name="De Santiago L.M."/>
            <person name="Hulse-Kemp A.M."/>
            <person name="Ding M."/>
            <person name="Ye W."/>
            <person name="Kirkbride R.C."/>
            <person name="Jenkins J."/>
            <person name="Plott C."/>
            <person name="Lovell J."/>
            <person name="Lin Y.M."/>
            <person name="Vaughn R."/>
            <person name="Liu B."/>
            <person name="Simpson S."/>
            <person name="Scheffler B.E."/>
            <person name="Wen L."/>
            <person name="Saski C.A."/>
            <person name="Grover C.E."/>
            <person name="Hu G."/>
            <person name="Conover J.L."/>
            <person name="Carlson J.W."/>
            <person name="Shu S."/>
            <person name="Boston L.B."/>
            <person name="Williams M."/>
            <person name="Peterson D.G."/>
            <person name="McGee K."/>
            <person name="Jones D.C."/>
            <person name="Wendel J.F."/>
            <person name="Stelly D.M."/>
            <person name="Grimwood J."/>
            <person name="Schmutz J."/>
        </authorList>
    </citation>
    <scope>NUCLEOTIDE SEQUENCE [LARGE SCALE GENOMIC DNA]</scope>
    <source>
        <strain evidence="1">cv. TM-1</strain>
    </source>
</reference>
<sequence>MILAVLFANSEGNILVEQPDSLDFFTKLPSLFGWPGSFHKWKSHFESLFTLFTRCLEMSTSTLLAKMGMMNLHFCSSGRGDLCYNLSCKGCMWEATNRAPFSG</sequence>
<dbReference type="RefSeq" id="XP_040952438.1">
    <property type="nucleotide sequence ID" value="XM_041096504.1"/>
</dbReference>
<name>A0ABM3AC46_GOSHI</name>
<gene>
    <name evidence="2" type="primary">LOC107954924</name>
</gene>
<accession>A0ABM3AC46</accession>
<protein>
    <submittedName>
        <fullName evidence="2">Uncharacterized protein isoform X2</fullName>
    </submittedName>
</protein>